<reference evidence="14 15" key="1">
    <citation type="journal article" date="2019" name="Genome Biol. Evol.">
        <title>Whole-Genome Sequencing of the Giant Devil Catfish, Bagarius yarrelli.</title>
        <authorList>
            <person name="Jiang W."/>
            <person name="Lv Y."/>
            <person name="Cheng L."/>
            <person name="Yang K."/>
            <person name="Chao B."/>
            <person name="Wang X."/>
            <person name="Li Y."/>
            <person name="Pan X."/>
            <person name="You X."/>
            <person name="Zhang Y."/>
            <person name="Yang J."/>
            <person name="Li J."/>
            <person name="Zhang X."/>
            <person name="Liu S."/>
            <person name="Sun C."/>
            <person name="Yang J."/>
            <person name="Shi Q."/>
        </authorList>
    </citation>
    <scope>NUCLEOTIDE SEQUENCE [LARGE SCALE GENOMIC DNA]</scope>
    <source>
        <strain evidence="14">JWS20170419001</strain>
        <tissue evidence="14">Muscle</tissue>
    </source>
</reference>
<keyword evidence="10" id="KW-0966">Cell projection</keyword>
<dbReference type="OrthoDB" id="10255210at2759"/>
<comment type="subcellular location">
    <subcellularLocation>
        <location evidence="2">Cytoplasm</location>
        <location evidence="2">Cytoskeleton</location>
        <location evidence="2">Cilium axoneme</location>
    </subcellularLocation>
    <subcellularLocation>
        <location evidence="1">Mitochondrion outer membrane</location>
        <topology evidence="1">Multi-pass membrane protein</topology>
    </subcellularLocation>
</comment>
<dbReference type="GO" id="GO:0010975">
    <property type="term" value="P:regulation of neuron projection development"/>
    <property type="evidence" value="ECO:0007669"/>
    <property type="project" value="TreeGrafter"/>
</dbReference>
<comment type="function">
    <text evidence="11">Microtubule inner protein (MIP) part of the dynein-decorated doublet microtubules (DMTs) in cilia axoneme, which is required for motile cilia beating.</text>
</comment>
<keyword evidence="5" id="KW-0812">Transmembrane</keyword>
<name>A0A556TXT0_BAGYA</name>
<dbReference type="PANTHER" id="PTHR12086">
    <property type="entry name" value="EF-HAND DOMAIN C-TERMINAL CONTAINING PROTEIN"/>
    <property type="match status" value="1"/>
</dbReference>
<dbReference type="PANTHER" id="PTHR12086:SF11">
    <property type="entry name" value="EF-HAND DOMAIN-CONTAINING FAMILY MEMBER C2"/>
    <property type="match status" value="1"/>
</dbReference>
<keyword evidence="15" id="KW-1185">Reference proteome</keyword>
<dbReference type="FunFam" id="2.30.29.170:FF:000001">
    <property type="entry name" value="EF-hand domain containing 1"/>
    <property type="match status" value="1"/>
</dbReference>
<keyword evidence="6" id="KW-0677">Repeat</keyword>
<accession>A0A556TXT0</accession>
<evidence type="ECO:0000259" key="13">
    <source>
        <dbReference type="PROSITE" id="PS51336"/>
    </source>
</evidence>
<protein>
    <recommendedName>
        <fullName evidence="12">EF-hand domain-containing family member C2</fullName>
    </recommendedName>
</protein>
<dbReference type="SUPFAM" id="SSF47473">
    <property type="entry name" value="EF-hand"/>
    <property type="match status" value="1"/>
</dbReference>
<evidence type="ECO:0000256" key="3">
    <source>
        <dbReference type="ARBA" id="ARBA00009160"/>
    </source>
</evidence>
<dbReference type="InterPro" id="IPR006602">
    <property type="entry name" value="DM10_dom"/>
</dbReference>
<dbReference type="GO" id="GO:0005741">
    <property type="term" value="C:mitochondrial outer membrane"/>
    <property type="evidence" value="ECO:0007669"/>
    <property type="project" value="UniProtKB-SubCell"/>
</dbReference>
<proteinExistence type="inferred from homology"/>
<keyword evidence="9" id="KW-0206">Cytoskeleton</keyword>
<evidence type="ECO:0000313" key="15">
    <source>
        <dbReference type="Proteomes" id="UP000319801"/>
    </source>
</evidence>
<comment type="caution">
    <text evidence="14">The sequence shown here is derived from an EMBL/GenBank/DDBJ whole genome shotgun (WGS) entry which is preliminary data.</text>
</comment>
<feature type="domain" description="DM10" evidence="13">
    <location>
        <begin position="342"/>
        <end position="482"/>
    </location>
</feature>
<evidence type="ECO:0000256" key="12">
    <source>
        <dbReference type="ARBA" id="ARBA00039880"/>
    </source>
</evidence>
<comment type="similarity">
    <text evidence="3">Belongs to the FUN14 family.</text>
</comment>
<evidence type="ECO:0000256" key="9">
    <source>
        <dbReference type="ARBA" id="ARBA00023212"/>
    </source>
</evidence>
<dbReference type="Pfam" id="PF04930">
    <property type="entry name" value="FUN14"/>
    <property type="match status" value="1"/>
</dbReference>
<evidence type="ECO:0000256" key="11">
    <source>
        <dbReference type="ARBA" id="ARBA00035003"/>
    </source>
</evidence>
<evidence type="ECO:0000256" key="2">
    <source>
        <dbReference type="ARBA" id="ARBA00004430"/>
    </source>
</evidence>
<dbReference type="GO" id="GO:0005930">
    <property type="term" value="C:axoneme"/>
    <property type="evidence" value="ECO:0007669"/>
    <property type="project" value="UniProtKB-SubCell"/>
</dbReference>
<dbReference type="Proteomes" id="UP000319801">
    <property type="component" value="Unassembled WGS sequence"/>
</dbReference>
<dbReference type="Pfam" id="PF06565">
    <property type="entry name" value="DM10_dom"/>
    <property type="match status" value="3"/>
</dbReference>
<feature type="domain" description="DM10" evidence="13">
    <location>
        <begin position="191"/>
        <end position="298"/>
    </location>
</feature>
<dbReference type="EMBL" id="VCAZ01000027">
    <property type="protein sequence ID" value="TSL16045.1"/>
    <property type="molecule type" value="Genomic_DNA"/>
</dbReference>
<organism evidence="14 15">
    <name type="scientific">Bagarius yarrelli</name>
    <name type="common">Goonch</name>
    <name type="synonym">Bagrus yarrelli</name>
    <dbReference type="NCBI Taxonomy" id="175774"/>
    <lineage>
        <taxon>Eukaryota</taxon>
        <taxon>Metazoa</taxon>
        <taxon>Chordata</taxon>
        <taxon>Craniata</taxon>
        <taxon>Vertebrata</taxon>
        <taxon>Euteleostomi</taxon>
        <taxon>Actinopterygii</taxon>
        <taxon>Neopterygii</taxon>
        <taxon>Teleostei</taxon>
        <taxon>Ostariophysi</taxon>
        <taxon>Siluriformes</taxon>
        <taxon>Sisoridae</taxon>
        <taxon>Sisorinae</taxon>
        <taxon>Bagarius</taxon>
    </lineage>
</organism>
<sequence>MNLLFNPYTEAESEDELYEVVDITEYARRHQWWSRVFGSNTGPIAEKYSVATQIMMGGVTGWCAGYLFQKVGKIAATAVGGGFLLLQIANHSGYVQVDWKKVKKDVNKAKKHLKKKANKAAPELNSFIDELGKEKFHKSQHFEYTNGMAMMVGAQKPGIGGELLLGQKARPKYSVYSNGDGKMAPSWVAFDKQVLCFDAYFQESVTQSRDETYRIRKCKIYFYLEDDSIQVVEPEFKNSGIPQGTLIRRHRIPLPAPNDDQFYNVHHFNINQKMVFYSRTFMITDCDTFTHNFLRKMGVKLNAPGITPTDPYTKQRQEIEDSMQPLRPYERQDTLKQFLNHDPNVLRFYCHWDDTQSAFGDPRELILHYFLADDTVEIVEVRYANSGRDTAPKFLHRNKLPKHAPTPKRLPGEITDRTVLNVFGPAGHGGRYILDNLKTGAVHEEFYKDCDLTIGGVINVWGRRVVICDCDNFTKEYYRSKYGIEDFTPIEFKVPSPPKATVQFPPYTGFGSEEDSLCSCQGLLSKPPQKDFKKLMEKDRQGLVSHVLRFVGKMLSDNPTDKDRTFIISFFLSDDTITVYERPKKNSGVIGGKYLERSRVKKPGQELFKSEMSEYYKAQDLYVGARIIINSQPFQLVDADEYVFNYMEQQADEFPMANTGTILSKLKSIPEEKQKGIKQFLALSDLGNTGFIPYESFRSLLVNMNGQLSEHEIMILGRTYSMREKPELDVGHLLAIAQYYLRKKQFESFFQTCCELLYTRTETGITGARSGLLSTKEARTICKSFHLPLDDDFLRVLLNKFKNKTGRIDYNAFLSGINWRENAAGPLPPDAAMKFDKQQKGDAVVSTVNNVNYSLLLEDIFSKVNTNVNS</sequence>
<evidence type="ECO:0000256" key="7">
    <source>
        <dbReference type="ARBA" id="ARBA00022989"/>
    </source>
</evidence>
<dbReference type="InterPro" id="IPR007014">
    <property type="entry name" value="FUN14"/>
</dbReference>
<keyword evidence="8" id="KW-0472">Membrane</keyword>
<dbReference type="Gene3D" id="2.30.29.170">
    <property type="match status" value="3"/>
</dbReference>
<evidence type="ECO:0000256" key="5">
    <source>
        <dbReference type="ARBA" id="ARBA00022692"/>
    </source>
</evidence>
<dbReference type="SMART" id="SM00676">
    <property type="entry name" value="DM10"/>
    <property type="match status" value="3"/>
</dbReference>
<dbReference type="AlphaFoldDB" id="A0A556TXT0"/>
<evidence type="ECO:0000256" key="4">
    <source>
        <dbReference type="ARBA" id="ARBA00022490"/>
    </source>
</evidence>
<dbReference type="PROSITE" id="PS51336">
    <property type="entry name" value="DM10"/>
    <property type="match status" value="3"/>
</dbReference>
<dbReference type="Gene3D" id="1.10.238.10">
    <property type="entry name" value="EF-hand"/>
    <property type="match status" value="1"/>
</dbReference>
<evidence type="ECO:0000256" key="10">
    <source>
        <dbReference type="ARBA" id="ARBA00023273"/>
    </source>
</evidence>
<evidence type="ECO:0000256" key="6">
    <source>
        <dbReference type="ARBA" id="ARBA00022737"/>
    </source>
</evidence>
<evidence type="ECO:0000256" key="1">
    <source>
        <dbReference type="ARBA" id="ARBA00004374"/>
    </source>
</evidence>
<dbReference type="FunFam" id="2.30.29.170:FF:000003">
    <property type="entry name" value="EF-hand domain (C-terminal) containing 1"/>
    <property type="match status" value="1"/>
</dbReference>
<dbReference type="GO" id="GO:0005874">
    <property type="term" value="C:microtubule"/>
    <property type="evidence" value="ECO:0007669"/>
    <property type="project" value="TreeGrafter"/>
</dbReference>
<keyword evidence="4" id="KW-0963">Cytoplasm</keyword>
<dbReference type="InterPro" id="IPR040193">
    <property type="entry name" value="EFHC1/EFHC2/EFHB"/>
</dbReference>
<gene>
    <name evidence="14" type="ORF">Baya_5853</name>
</gene>
<keyword evidence="7" id="KW-1133">Transmembrane helix</keyword>
<dbReference type="FunFam" id="2.30.29.170:FF:000002">
    <property type="entry name" value="EF-hand domain (C-terminal) containing 1"/>
    <property type="match status" value="1"/>
</dbReference>
<evidence type="ECO:0000256" key="8">
    <source>
        <dbReference type="ARBA" id="ARBA00023136"/>
    </source>
</evidence>
<evidence type="ECO:0000313" key="14">
    <source>
        <dbReference type="EMBL" id="TSL16045.1"/>
    </source>
</evidence>
<dbReference type="InterPro" id="IPR011992">
    <property type="entry name" value="EF-hand-dom_pair"/>
</dbReference>
<feature type="domain" description="DM10" evidence="13">
    <location>
        <begin position="544"/>
        <end position="651"/>
    </location>
</feature>